<comment type="domain">
    <text evidence="9">Contains a pseudo-UCH domain. This ubiquitin C-terminal hydrolase (UCH)-like or ubiquitin specific protease (USP)-like domain is predicted to be catalytically inactive because it lacks the active site catalytic triad characteristic of thiol proteases, with residues at the equivalent structural positions that are incompatible with catalysis, and it cannot bind ubiquitin. It functions as a structural scaffold for intra- and intermolecular interactions in the complex.</text>
</comment>
<evidence type="ECO:0000256" key="2">
    <source>
        <dbReference type="ARBA" id="ARBA00022490"/>
    </source>
</evidence>
<proteinExistence type="inferred from homology"/>
<feature type="region of interest" description="Disordered" evidence="10">
    <location>
        <begin position="433"/>
        <end position="484"/>
    </location>
</feature>
<keyword evidence="2 9" id="KW-0963">Cytoplasm</keyword>
<dbReference type="Pfam" id="PF13423">
    <property type="entry name" value="UCH_1"/>
    <property type="match status" value="1"/>
</dbReference>
<feature type="binding site" evidence="9">
    <location>
        <position position="1042"/>
    </location>
    <ligand>
        <name>a divalent metal cation</name>
        <dbReference type="ChEBI" id="CHEBI:60240"/>
        <note>catalytic</note>
    </ligand>
</feature>
<evidence type="ECO:0000256" key="4">
    <source>
        <dbReference type="ARBA" id="ARBA00022664"/>
    </source>
</evidence>
<dbReference type="PANTHER" id="PTHR15728">
    <property type="entry name" value="DEADENYLATION COMPLEX CATALYTIC SUBUNIT PAN2"/>
    <property type="match status" value="1"/>
</dbReference>
<dbReference type="Gene3D" id="3.90.70.10">
    <property type="entry name" value="Cysteine proteinases"/>
    <property type="match status" value="1"/>
</dbReference>
<dbReference type="SUPFAM" id="SSF50998">
    <property type="entry name" value="Quinoprotein alcohol dehydrogenase-like"/>
    <property type="match status" value="1"/>
</dbReference>
<dbReference type="CDD" id="cd06143">
    <property type="entry name" value="PAN2_exo"/>
    <property type="match status" value="1"/>
</dbReference>
<organism evidence="12 13">
    <name type="scientific">Cryptococcus amylolentus CBS 6039</name>
    <dbReference type="NCBI Taxonomy" id="1295533"/>
    <lineage>
        <taxon>Eukaryota</taxon>
        <taxon>Fungi</taxon>
        <taxon>Dikarya</taxon>
        <taxon>Basidiomycota</taxon>
        <taxon>Agaricomycotina</taxon>
        <taxon>Tremellomycetes</taxon>
        <taxon>Tremellales</taxon>
        <taxon>Cryptococcaceae</taxon>
        <taxon>Cryptococcus</taxon>
    </lineage>
</organism>
<dbReference type="GeneID" id="30157717"/>
<evidence type="ECO:0000256" key="3">
    <source>
        <dbReference type="ARBA" id="ARBA00022574"/>
    </source>
</evidence>
<dbReference type="InterPro" id="IPR050785">
    <property type="entry name" value="PAN2-PAN3_catalytic_subunit"/>
</dbReference>
<dbReference type="InterPro" id="IPR012337">
    <property type="entry name" value="RNaseH-like_sf"/>
</dbReference>
<evidence type="ECO:0000313" key="13">
    <source>
        <dbReference type="Proteomes" id="UP000094065"/>
    </source>
</evidence>
<reference evidence="12 13" key="1">
    <citation type="submission" date="2016-06" db="EMBL/GenBank/DDBJ databases">
        <title>Evolution of pathogenesis and genome organization in the Tremellales.</title>
        <authorList>
            <person name="Cuomo C."/>
            <person name="Litvintseva A."/>
            <person name="Heitman J."/>
            <person name="Chen Y."/>
            <person name="Sun S."/>
            <person name="Springer D."/>
            <person name="Dromer F."/>
            <person name="Young S."/>
            <person name="Zeng Q."/>
            <person name="Chapman S."/>
            <person name="Gujja S."/>
            <person name="Saif S."/>
            <person name="Birren B."/>
        </authorList>
    </citation>
    <scope>NUCLEOTIDE SEQUENCE [LARGE SCALE GENOMIC DNA]</scope>
    <source>
        <strain evidence="12 13">CBS 6039</strain>
    </source>
</reference>
<keyword evidence="5 9" id="KW-0540">Nuclease</keyword>
<dbReference type="InterPro" id="IPR028881">
    <property type="entry name" value="PAN2_UCH_dom"/>
</dbReference>
<comment type="catalytic activity">
    <reaction evidence="9">
        <text>Exonucleolytic cleavage of poly(A) to 5'-AMP.</text>
        <dbReference type="EC" id="3.1.13.4"/>
    </reaction>
</comment>
<dbReference type="OrthoDB" id="16516at2759"/>
<dbReference type="InterPro" id="IPR048841">
    <property type="entry name" value="PAN2_N"/>
</dbReference>
<dbReference type="SMART" id="SM00479">
    <property type="entry name" value="EXOIII"/>
    <property type="match status" value="1"/>
</dbReference>
<dbReference type="InterPro" id="IPR030843">
    <property type="entry name" value="PAN2"/>
</dbReference>
<keyword evidence="13" id="KW-1185">Reference proteome</keyword>
<dbReference type="EC" id="3.1.13.4" evidence="9"/>
<dbReference type="SUPFAM" id="SSF53098">
    <property type="entry name" value="Ribonuclease H-like"/>
    <property type="match status" value="1"/>
</dbReference>
<dbReference type="GO" id="GO:0003676">
    <property type="term" value="F:nucleic acid binding"/>
    <property type="evidence" value="ECO:0007669"/>
    <property type="project" value="InterPro"/>
</dbReference>
<dbReference type="Pfam" id="PF20770">
    <property type="entry name" value="PAN2_N"/>
    <property type="match status" value="1"/>
</dbReference>
<keyword evidence="3" id="KW-0853">WD repeat</keyword>
<sequence length="1192" mass="130950">MNFNPLNLLPLPPTSLDPKPIPTALTVDPFSDAVWVGTSSGLVSALCSPLTLTRNVQFPAHGYKSARGAGFGHPAVSAVKEIRVTDRDVWTLTEGGIGGRKRGGAPKWTVSEPTRTLQTMAPNPTNSHELLAGGSGSLLLANTARGEMVRTIDHSSAVVKLAPLHRTVLAAGLSGQVTVLDPRTGFKAAQNVNSVQAHVGGLSGADVQDNLVATWGWTHLQGHPMPDAHIRLYDVRALRPLPPIAFPSGPAFVLLHPTSSSHLVAASQQGMLQTIDMSQGPSATVFQQLDITSYLTSMALSSRGDYLTFGDADGQLHVWTTQETGENAALDENGALALPPFNGYDGVKPDWPDPVEPPPAIDWTSNTPLNMVGMPYYTEPLLSNFPPACYATSTSPLYNPPPTIPSSVLSSMKMVDFVGYAPNPKELRGKRYVLRATPGAENRAKGRGRGGHRRDSEPRFRSEKEKNGKHSLKDEEDGPTGDGEIPKYYRKVEIKYSKFGVEDFDFEFYNRTQYSGLETDILNSYTNSLLQALHYTLPLRAVATAHICVDCKKEHCMLCEAGFLFRMLEDAKGRNCQASNFSRAFSATSQAYALGLMDDRQNNKSTAPYGSLIQNFNRWLLSTFSTESVIGGETFDIRKTNAAGDSEVAVENLSIKDKPSAIDQVLGVELTTTNVCKNCGYTTSRQNTLHAVDLLYPKKVNHRLTFPDLLRSSILRESTNKAVCPSCKAFAPLESKRSLTSAAEDDLPPVMSVNAMMTTPDVFGFWKDRDSERMKREGKEGARFLPRRLVFKNGARGLEIGRDGDGVGYAVRSMVVQIQDSTENAAHLVSYVKIAATDKSEPQWVMFNDFLVRPVSEAEVFSFPDQWKVPAVIIFEREDVDTLLDLDRLPKGLDKEILFKDVSIARNRKEDIIKHKLLRRDEMPHRGSLVAIDAEFVALQQEEMEFRSDGTKNILRPSHMSLARVSVLRGEGEMEGKPFIDDYIHTSEAVVDYLTEFSGIKAGDLDPSNSPHTLVPLKVAYKKLRLLVDLGCIFVGHGLSKDFRTINIFVPPEQVMDTVLIYTIPGRQRKLSLRFLAWFLLHQDIQTNSHDSIEDAHYALLLCKLWMDHASEGDIAFENLMEDIFAEGRRLGFKPPSTVGLSADRPVSPGKVGAEPSLGVQAAIAAGMATPPSKEALSLSYTPAGSPSPRRR</sequence>
<dbReference type="InterPro" id="IPR013520">
    <property type="entry name" value="Ribonucl_H"/>
</dbReference>
<comment type="domain">
    <text evidence="9">The linker, or PAN3 interaction domain (PID), between the WD40 repeats and the pseudo-UCH domain mediates interaction with PAN3.</text>
</comment>
<comment type="activity regulation">
    <text evidence="9">Positively regulated by the regulatory subunit PAN3.</text>
</comment>
<evidence type="ECO:0000256" key="10">
    <source>
        <dbReference type="SAM" id="MobiDB-lite"/>
    </source>
</evidence>
<dbReference type="SUPFAM" id="SSF54001">
    <property type="entry name" value="Cysteine proteinases"/>
    <property type="match status" value="1"/>
</dbReference>
<dbReference type="RefSeq" id="XP_018990861.1">
    <property type="nucleotide sequence ID" value="XM_019140886.1"/>
</dbReference>
<feature type="compositionally biased region" description="Basic and acidic residues" evidence="10">
    <location>
        <begin position="453"/>
        <end position="473"/>
    </location>
</feature>
<dbReference type="HAMAP" id="MF_03182">
    <property type="entry name" value="PAN2"/>
    <property type="match status" value="1"/>
</dbReference>
<keyword evidence="8 9" id="KW-0269">Exonuclease</keyword>
<feature type="binding site" evidence="9">
    <location>
        <position position="1095"/>
    </location>
    <ligand>
        <name>a divalent metal cation</name>
        <dbReference type="ChEBI" id="CHEBI:60240"/>
        <note>catalytic</note>
    </ligand>
</feature>
<feature type="binding site" evidence="9">
    <location>
        <position position="935"/>
    </location>
    <ligand>
        <name>a divalent metal cation</name>
        <dbReference type="ChEBI" id="CHEBI:60240"/>
        <note>catalytic</note>
    </ligand>
</feature>
<keyword evidence="6 9" id="KW-0479">Metal-binding</keyword>
<dbReference type="InterPro" id="IPR011047">
    <property type="entry name" value="Quinoprotein_ADH-like_sf"/>
</dbReference>
<dbReference type="GO" id="GO:0006397">
    <property type="term" value="P:mRNA processing"/>
    <property type="evidence" value="ECO:0007669"/>
    <property type="project" value="UniProtKB-KW"/>
</dbReference>
<evidence type="ECO:0000256" key="5">
    <source>
        <dbReference type="ARBA" id="ARBA00022722"/>
    </source>
</evidence>
<comment type="similarity">
    <text evidence="9">Belongs to the peptidase C19 family. PAN2 subfamily.</text>
</comment>
<dbReference type="InterPro" id="IPR015943">
    <property type="entry name" value="WD40/YVTN_repeat-like_dom_sf"/>
</dbReference>
<dbReference type="PANTHER" id="PTHR15728:SF0">
    <property type="entry name" value="PAN2-PAN3 DEADENYLATION COMPLEX CATALYTIC SUBUNIT PAN2"/>
    <property type="match status" value="1"/>
</dbReference>
<evidence type="ECO:0000256" key="6">
    <source>
        <dbReference type="ARBA" id="ARBA00022723"/>
    </source>
</evidence>
<dbReference type="Proteomes" id="UP000094065">
    <property type="component" value="Unassembled WGS sequence"/>
</dbReference>
<dbReference type="GO" id="GO:0004535">
    <property type="term" value="F:poly(A)-specific ribonuclease activity"/>
    <property type="evidence" value="ECO:0007669"/>
    <property type="project" value="UniProtKB-UniRule"/>
</dbReference>
<dbReference type="InterPro" id="IPR036397">
    <property type="entry name" value="RNaseH_sf"/>
</dbReference>
<protein>
    <recommendedName>
        <fullName evidence="9">PAN2-PAN3 deadenylation complex catalytic subunit PAN2</fullName>
        <ecNumber evidence="9">3.1.13.4</ecNumber>
    </recommendedName>
    <alternativeName>
        <fullName evidence="9">PAB1P-dependent poly(A)-specific ribonuclease</fullName>
    </alternativeName>
    <alternativeName>
        <fullName evidence="9">Poly(A)-nuclease deadenylation complex subunit 2</fullName>
        <shortName evidence="9">PAN deadenylation complex subunit 2</shortName>
    </alternativeName>
</protein>
<keyword evidence="7 9" id="KW-0378">Hydrolase</keyword>
<dbReference type="GO" id="GO:0031251">
    <property type="term" value="C:PAN complex"/>
    <property type="evidence" value="ECO:0007669"/>
    <property type="project" value="UniProtKB-UniRule"/>
</dbReference>
<dbReference type="GO" id="GO:0000289">
    <property type="term" value="P:nuclear-transcribed mRNA poly(A) tail shortening"/>
    <property type="evidence" value="ECO:0007669"/>
    <property type="project" value="UniProtKB-UniRule"/>
</dbReference>
<dbReference type="STRING" id="1295533.A0A1E3HIH7"/>
<evidence type="ECO:0000256" key="1">
    <source>
        <dbReference type="ARBA" id="ARBA00004496"/>
    </source>
</evidence>
<comment type="cofactor">
    <cofactor evidence="9">
        <name>a divalent metal cation</name>
        <dbReference type="ChEBI" id="CHEBI:60240"/>
    </cofactor>
    <text evidence="9">Binds 2 metal cations per subunit in the catalytic exonuclease domain.</text>
</comment>
<gene>
    <name evidence="9" type="primary">PAN2</name>
    <name evidence="12" type="ORF">L202_06408</name>
</gene>
<dbReference type="InterPro" id="IPR038765">
    <property type="entry name" value="Papain-like_cys_pep_sf"/>
</dbReference>
<keyword evidence="4 9" id="KW-0507">mRNA processing</keyword>
<comment type="caution">
    <text evidence="12">The sequence shown here is derived from an EMBL/GenBank/DDBJ whole genome shotgun (WGS) entry which is preliminary data.</text>
</comment>
<evidence type="ECO:0000256" key="9">
    <source>
        <dbReference type="HAMAP-Rule" id="MF_03182"/>
    </source>
</evidence>
<dbReference type="Pfam" id="PF00929">
    <property type="entry name" value="RNase_T"/>
    <property type="match status" value="1"/>
</dbReference>
<comment type="function">
    <text evidence="9">Catalytic subunit of the poly(A)-nuclease (PAN) deadenylation complex, one of two cytoplasmic mRNA deadenylases involved in mRNA turnover. PAN specifically shortens poly(A) tails of RNA and the activity is stimulated by poly(A)-binding protein PAB1. PAN deadenylation is followed by rapid degradation of the shortened mRNA tails by the CCR4-NOT complex. Deadenylated mRNAs are then degraded by two alternative mechanisms, namely exosome-mediated 3'-5' exonucleolytic degradation, or deadenlyation-dependent mRNA decaping and subsequent 5'-3' exonucleolytic degradation by XRN1. May also be involved in post-transcriptional maturation of mRNA poly(A) tails.</text>
</comment>
<feature type="binding site" evidence="9">
    <location>
        <position position="933"/>
    </location>
    <ligand>
        <name>a divalent metal cation</name>
        <dbReference type="ChEBI" id="CHEBI:60240"/>
        <note>catalytic</note>
    </ligand>
</feature>
<evidence type="ECO:0000256" key="8">
    <source>
        <dbReference type="ARBA" id="ARBA00022839"/>
    </source>
</evidence>
<evidence type="ECO:0000259" key="11">
    <source>
        <dbReference type="PROSITE" id="PS50235"/>
    </source>
</evidence>
<dbReference type="Gene3D" id="3.30.420.10">
    <property type="entry name" value="Ribonuclease H-like superfamily/Ribonuclease H"/>
    <property type="match status" value="1"/>
</dbReference>
<dbReference type="EMBL" id="AWGJ01000010">
    <property type="protein sequence ID" value="ODN75211.1"/>
    <property type="molecule type" value="Genomic_DNA"/>
</dbReference>
<dbReference type="FunFam" id="3.30.420.10:FF:000028">
    <property type="entry name" value="PAN2-PAN3 deadenylation complex catalytic subunit PAN2"/>
    <property type="match status" value="1"/>
</dbReference>
<accession>A0A1E3HIH7</accession>
<dbReference type="PROSITE" id="PS50235">
    <property type="entry name" value="USP_3"/>
    <property type="match status" value="1"/>
</dbReference>
<comment type="subcellular location">
    <subcellularLocation>
        <location evidence="1 9">Cytoplasm</location>
    </subcellularLocation>
</comment>
<comment type="caution">
    <text evidence="9">Lacks conserved residue(s) required for the propagation of feature annotation.</text>
</comment>
<dbReference type="GO" id="GO:0046872">
    <property type="term" value="F:metal ion binding"/>
    <property type="evidence" value="ECO:0007669"/>
    <property type="project" value="UniProtKB-KW"/>
</dbReference>
<comment type="subunit">
    <text evidence="9">Forms a heterotrimer with an asymmetric homodimer of the regulatory subunit PAN3 to form the poly(A)-nuclease (PAN) deadenylation complex.</text>
</comment>
<name>A0A1E3HIH7_9TREE</name>
<evidence type="ECO:0000256" key="7">
    <source>
        <dbReference type="ARBA" id="ARBA00022801"/>
    </source>
</evidence>
<dbReference type="GO" id="GO:0000932">
    <property type="term" value="C:P-body"/>
    <property type="evidence" value="ECO:0007669"/>
    <property type="project" value="TreeGrafter"/>
</dbReference>
<dbReference type="Gene3D" id="2.130.10.10">
    <property type="entry name" value="YVTN repeat-like/Quinoprotein amine dehydrogenase"/>
    <property type="match status" value="1"/>
</dbReference>
<feature type="domain" description="USP" evidence="11">
    <location>
        <begin position="515"/>
        <end position="878"/>
    </location>
</feature>
<dbReference type="InterPro" id="IPR028889">
    <property type="entry name" value="USP"/>
</dbReference>
<evidence type="ECO:0000313" key="12">
    <source>
        <dbReference type="EMBL" id="ODN75211.1"/>
    </source>
</evidence>
<dbReference type="AlphaFoldDB" id="A0A1E3HIH7"/>